<name>A0A251X865_9GAMM</name>
<dbReference type="Proteomes" id="UP000194798">
    <property type="component" value="Unassembled WGS sequence"/>
</dbReference>
<gene>
    <name evidence="14" type="ORF">TPSD3_07460</name>
</gene>
<dbReference type="GO" id="GO:0006171">
    <property type="term" value="P:cAMP biosynthetic process"/>
    <property type="evidence" value="ECO:0007669"/>
    <property type="project" value="TreeGrafter"/>
</dbReference>
<dbReference type="PROSITE" id="PS50125">
    <property type="entry name" value="GUANYLATE_CYCLASE_2"/>
    <property type="match status" value="1"/>
</dbReference>
<dbReference type="SMART" id="SM00086">
    <property type="entry name" value="PAC"/>
    <property type="match status" value="2"/>
</dbReference>
<dbReference type="SMART" id="SM00304">
    <property type="entry name" value="HAMP"/>
    <property type="match status" value="1"/>
</dbReference>
<dbReference type="Pfam" id="PF00989">
    <property type="entry name" value="PAS"/>
    <property type="match status" value="2"/>
</dbReference>
<feature type="domain" description="Guanylate cyclase" evidence="12">
    <location>
        <begin position="766"/>
        <end position="892"/>
    </location>
</feature>
<dbReference type="PROSITE" id="PS50113">
    <property type="entry name" value="PAC"/>
    <property type="match status" value="2"/>
</dbReference>
<dbReference type="GO" id="GO:0004016">
    <property type="term" value="F:adenylate cyclase activity"/>
    <property type="evidence" value="ECO:0007669"/>
    <property type="project" value="UniProtKB-ARBA"/>
</dbReference>
<evidence type="ECO:0000256" key="5">
    <source>
        <dbReference type="ARBA" id="ARBA00059827"/>
    </source>
</evidence>
<evidence type="ECO:0000313" key="14">
    <source>
        <dbReference type="EMBL" id="OUD14161.1"/>
    </source>
</evidence>
<evidence type="ECO:0000256" key="7">
    <source>
        <dbReference type="PROSITE-ProRule" id="PRU00339"/>
    </source>
</evidence>
<dbReference type="SUPFAM" id="SSF55785">
    <property type="entry name" value="PYP-like sensor domain (PAS domain)"/>
    <property type="match status" value="2"/>
</dbReference>
<dbReference type="SMART" id="SM00044">
    <property type="entry name" value="CYCc"/>
    <property type="match status" value="1"/>
</dbReference>
<dbReference type="GO" id="GO:0035556">
    <property type="term" value="P:intracellular signal transduction"/>
    <property type="evidence" value="ECO:0007669"/>
    <property type="project" value="InterPro"/>
</dbReference>
<dbReference type="InterPro" id="IPR000700">
    <property type="entry name" value="PAS-assoc_C"/>
</dbReference>
<evidence type="ECO:0000259" key="11">
    <source>
        <dbReference type="PROSITE" id="PS50113"/>
    </source>
</evidence>
<dbReference type="AlphaFoldDB" id="A0A251X865"/>
<feature type="domain" description="HAMP" evidence="13">
    <location>
        <begin position="365"/>
        <end position="417"/>
    </location>
</feature>
<dbReference type="SUPFAM" id="SSF55073">
    <property type="entry name" value="Nucleotide cyclase"/>
    <property type="match status" value="1"/>
</dbReference>
<feature type="repeat" description="TPR" evidence="7">
    <location>
        <begin position="955"/>
        <end position="988"/>
    </location>
</feature>
<keyword evidence="2" id="KW-0547">Nucleotide-binding</keyword>
<protein>
    <recommendedName>
        <fullName evidence="6">Sensor protein FixL</fullName>
    </recommendedName>
</protein>
<dbReference type="GO" id="GO:0016301">
    <property type="term" value="F:kinase activity"/>
    <property type="evidence" value="ECO:0007669"/>
    <property type="project" value="UniProtKB-KW"/>
</dbReference>
<evidence type="ECO:0000259" key="13">
    <source>
        <dbReference type="PROSITE" id="PS50885"/>
    </source>
</evidence>
<proteinExistence type="predicted"/>
<dbReference type="Gene3D" id="3.30.450.20">
    <property type="entry name" value="PAS domain"/>
    <property type="match status" value="3"/>
</dbReference>
<comment type="caution">
    <text evidence="14">The sequence shown here is derived from an EMBL/GenBank/DDBJ whole genome shotgun (WGS) entry which is preliminary data.</text>
</comment>
<evidence type="ECO:0000256" key="1">
    <source>
        <dbReference type="ARBA" id="ARBA00022679"/>
    </source>
</evidence>
<evidence type="ECO:0000256" key="6">
    <source>
        <dbReference type="ARBA" id="ARBA00070616"/>
    </source>
</evidence>
<dbReference type="InterPro" id="IPR003660">
    <property type="entry name" value="HAMP_dom"/>
</dbReference>
<keyword evidence="9" id="KW-1133">Transmembrane helix</keyword>
<feature type="transmembrane region" description="Helical" evidence="9">
    <location>
        <begin position="20"/>
        <end position="38"/>
    </location>
</feature>
<dbReference type="CDD" id="cd06225">
    <property type="entry name" value="HAMP"/>
    <property type="match status" value="1"/>
</dbReference>
<evidence type="ECO:0000256" key="8">
    <source>
        <dbReference type="SAM" id="Coils"/>
    </source>
</evidence>
<evidence type="ECO:0000259" key="12">
    <source>
        <dbReference type="PROSITE" id="PS50125"/>
    </source>
</evidence>
<dbReference type="InterPro" id="IPR029787">
    <property type="entry name" value="Nucleotide_cyclase"/>
</dbReference>
<evidence type="ECO:0000256" key="2">
    <source>
        <dbReference type="ARBA" id="ARBA00022741"/>
    </source>
</evidence>
<evidence type="ECO:0000259" key="10">
    <source>
        <dbReference type="PROSITE" id="PS50112"/>
    </source>
</evidence>
<dbReference type="GO" id="GO:0005524">
    <property type="term" value="F:ATP binding"/>
    <property type="evidence" value="ECO:0007669"/>
    <property type="project" value="UniProtKB-KW"/>
</dbReference>
<dbReference type="InterPro" id="IPR035965">
    <property type="entry name" value="PAS-like_dom_sf"/>
</dbReference>
<dbReference type="InterPro" id="IPR001054">
    <property type="entry name" value="A/G_cyclase"/>
</dbReference>
<organism evidence="14 15">
    <name type="scientific">Thioflexithrix psekupsensis</name>
    <dbReference type="NCBI Taxonomy" id="1570016"/>
    <lineage>
        <taxon>Bacteria</taxon>
        <taxon>Pseudomonadati</taxon>
        <taxon>Pseudomonadota</taxon>
        <taxon>Gammaproteobacteria</taxon>
        <taxon>Thiotrichales</taxon>
        <taxon>Thioflexithrix</taxon>
    </lineage>
</organism>
<dbReference type="Pfam" id="PF00211">
    <property type="entry name" value="Guanylate_cyc"/>
    <property type="match status" value="1"/>
</dbReference>
<feature type="domain" description="PAS" evidence="10">
    <location>
        <begin position="468"/>
        <end position="509"/>
    </location>
</feature>
<keyword evidence="9" id="KW-0472">Membrane</keyword>
<dbReference type="GO" id="GO:0006355">
    <property type="term" value="P:regulation of DNA-templated transcription"/>
    <property type="evidence" value="ECO:0007669"/>
    <property type="project" value="InterPro"/>
</dbReference>
<feature type="coiled-coil region" evidence="8">
    <location>
        <begin position="405"/>
        <end position="471"/>
    </location>
</feature>
<dbReference type="InterPro" id="IPR013767">
    <property type="entry name" value="PAS_fold"/>
</dbReference>
<keyword evidence="8" id="KW-0175">Coiled coil</keyword>
<comment type="function">
    <text evidence="5">Putative oxygen sensor; modulates the activity of FixJ, a transcriptional activator of nitrogen fixation fixK gene. FixL probably acts as a kinase that phosphorylates FixJ.</text>
</comment>
<dbReference type="EMBL" id="MSLT01000012">
    <property type="protein sequence ID" value="OUD14161.1"/>
    <property type="molecule type" value="Genomic_DNA"/>
</dbReference>
<dbReference type="PROSITE" id="PS50112">
    <property type="entry name" value="PAS"/>
    <property type="match status" value="2"/>
</dbReference>
<dbReference type="InterPro" id="IPR000014">
    <property type="entry name" value="PAS"/>
</dbReference>
<dbReference type="SUPFAM" id="SSF158472">
    <property type="entry name" value="HAMP domain-like"/>
    <property type="match status" value="1"/>
</dbReference>
<keyword evidence="4" id="KW-0067">ATP-binding</keyword>
<dbReference type="PROSITE" id="PS50885">
    <property type="entry name" value="HAMP"/>
    <property type="match status" value="1"/>
</dbReference>
<dbReference type="Gene3D" id="1.10.8.500">
    <property type="entry name" value="HAMP domain in histidine kinase"/>
    <property type="match status" value="1"/>
</dbReference>
<keyword evidence="1" id="KW-0808">Transferase</keyword>
<evidence type="ECO:0000256" key="4">
    <source>
        <dbReference type="ARBA" id="ARBA00022840"/>
    </source>
</evidence>
<reference evidence="14 15" key="1">
    <citation type="submission" date="2016-12" db="EMBL/GenBank/DDBJ databases">
        <title>Thioflexothrix psekupsii D3 genome sequencing and assembly.</title>
        <authorList>
            <person name="Fomenkov A."/>
            <person name="Vincze T."/>
            <person name="Grabovich M."/>
            <person name="Anton B.P."/>
            <person name="Dubinina G."/>
            <person name="Orlova M."/>
            <person name="Belousova E."/>
            <person name="Roberts R.J."/>
        </authorList>
    </citation>
    <scope>NUCLEOTIDE SEQUENCE [LARGE SCALE GENOMIC DNA]</scope>
    <source>
        <strain evidence="14">D3</strain>
    </source>
</reference>
<evidence type="ECO:0000256" key="3">
    <source>
        <dbReference type="ARBA" id="ARBA00022777"/>
    </source>
</evidence>
<keyword evidence="9" id="KW-0812">Transmembrane</keyword>
<dbReference type="InterPro" id="IPR001610">
    <property type="entry name" value="PAC"/>
</dbReference>
<feature type="domain" description="PAS" evidence="10">
    <location>
        <begin position="595"/>
        <end position="666"/>
    </location>
</feature>
<dbReference type="InterPro" id="IPR050697">
    <property type="entry name" value="Adenylyl/Guanylyl_Cyclase_3/4"/>
</dbReference>
<dbReference type="Gene3D" id="3.30.70.1230">
    <property type="entry name" value="Nucleotide cyclase"/>
    <property type="match status" value="1"/>
</dbReference>
<dbReference type="PANTHER" id="PTHR43081">
    <property type="entry name" value="ADENYLATE CYCLASE, TERMINAL-DIFFERENTIATION SPECIFIC-RELATED"/>
    <property type="match status" value="1"/>
</dbReference>
<keyword evidence="3" id="KW-0418">Kinase</keyword>
<accession>A0A251X865</accession>
<keyword evidence="15" id="KW-1185">Reference proteome</keyword>
<evidence type="ECO:0000256" key="9">
    <source>
        <dbReference type="SAM" id="Phobius"/>
    </source>
</evidence>
<evidence type="ECO:0000313" key="15">
    <source>
        <dbReference type="Proteomes" id="UP000194798"/>
    </source>
</evidence>
<feature type="domain" description="PAC" evidence="11">
    <location>
        <begin position="673"/>
        <end position="723"/>
    </location>
</feature>
<dbReference type="Pfam" id="PF00672">
    <property type="entry name" value="HAMP"/>
    <property type="match status" value="1"/>
</dbReference>
<dbReference type="PROSITE" id="PS50005">
    <property type="entry name" value="TPR"/>
    <property type="match status" value="1"/>
</dbReference>
<keyword evidence="7" id="KW-0802">TPR repeat</keyword>
<dbReference type="InterPro" id="IPR019734">
    <property type="entry name" value="TPR_rpt"/>
</dbReference>
<dbReference type="RefSeq" id="WP_086487948.1">
    <property type="nucleotide sequence ID" value="NZ_MSLT01000012.1"/>
</dbReference>
<sequence>MILKNNESVPRIVLGLQARMILFFGIMFAVTLLIINGVRIYGLPLLSIEGEYSQRQAEIFSHLNLITDLKEANLENWLEERMNNVEILSNSRMLRHTLFAIYSSNLEKLLEQHVADPTVSAIPSSLQQSLMYKTLSDDLLFFKSAYAAYDSIQLVDIKTGIVIVSTEWLEIGKILPHHLFEEIKTNVEQGHKIGVKHSKKISRNVPLDLFIAHYVYSLESEERLAILVINIKHQALTHILRADQVFGQSGEAFLLTKDFELLSATHKVNAPQVAENVPLLGKLSEQLQARIAQEQPAVLLGQDQYQQAVLAVYRPVPTGTGWGLVVKADEAEFFAPLRQSMLNAFAIGTILSIFLGLGGTFLLARALSRPLESLTQTIEHVQNGDLHARAHVTTRDEVGLLASMFNTMLAQLQQSRAELEQLVEARTAELRTANFSLEMTLDEMKDLNDDLAKEVNERKKAEATIRHKQREQELIFDAAPAFIWHKDTNNNILWMNRSAAELIGVNADQSAPYSLYELLNQAAADIAYQEDCEVITTRQPKLGITKRLYDKHQKLVWMQADKVPFIDEKGELTGVIVLATDITPRIQAEIALRENEKRFRTIIDTAVDGIIMIDTKGIIHLGNPSLVKMFGYDHIEELLNKNISILMPTPYSEQHDLYIENYLETGQRGIIGMGREIVGKRRDGSIFPIYLAVNELELEHRRMFTGIISDITELKRTQQDLQRSKRELERQNHAYSRFVPREFLSFLGKESIVDVELGDQVQKDMTIMFSDIRDFTALSESMTPEDNFRFINAYLSKMEPAIVQHQGFIDKYIGDAIMALFPHTADDAVKAAIGMLNNLHLYNAERQPKGYLPIEIGIGIHTGSLMLGTIGGRTRMDGTVISDAVNLASRVEALTKMYGASLLITEHTFNELNELDNYDIRIIDKVRVKGKSEPVIVFEILNGCSPEIREAKRSILELFTTGFTDYQRRNFTEAEEKFNECLRLNPKDKASQIYLKRCQFWGRYGDDPNWNGITELETKEG</sequence>
<dbReference type="NCBIfam" id="TIGR00229">
    <property type="entry name" value="sensory_box"/>
    <property type="match status" value="2"/>
</dbReference>
<dbReference type="SMART" id="SM00091">
    <property type="entry name" value="PAS"/>
    <property type="match status" value="2"/>
</dbReference>
<dbReference type="FunFam" id="3.30.450.20:FF:000060">
    <property type="entry name" value="Sensor protein FixL"/>
    <property type="match status" value="1"/>
</dbReference>
<dbReference type="CDD" id="cd00130">
    <property type="entry name" value="PAS"/>
    <property type="match status" value="2"/>
</dbReference>
<dbReference type="PANTHER" id="PTHR43081:SF1">
    <property type="entry name" value="ADENYLATE CYCLASE, TERMINAL-DIFFERENTIATION SPECIFIC"/>
    <property type="match status" value="1"/>
</dbReference>
<feature type="domain" description="PAC" evidence="11">
    <location>
        <begin position="542"/>
        <end position="594"/>
    </location>
</feature>
<dbReference type="CDD" id="cd07302">
    <property type="entry name" value="CHD"/>
    <property type="match status" value="1"/>
</dbReference>
<dbReference type="GO" id="GO:0016020">
    <property type="term" value="C:membrane"/>
    <property type="evidence" value="ECO:0007669"/>
    <property type="project" value="InterPro"/>
</dbReference>